<gene>
    <name evidence="2" type="ORF">LF41_3187</name>
</gene>
<organism evidence="2 3">
    <name type="scientific">Lysobacter dokdonensis DS-58</name>
    <dbReference type="NCBI Taxonomy" id="1300345"/>
    <lineage>
        <taxon>Bacteria</taxon>
        <taxon>Pseudomonadati</taxon>
        <taxon>Pseudomonadota</taxon>
        <taxon>Gammaproteobacteria</taxon>
        <taxon>Lysobacterales</taxon>
        <taxon>Lysobacteraceae</taxon>
        <taxon>Noviluteimonas</taxon>
    </lineage>
</organism>
<evidence type="ECO:0000313" key="3">
    <source>
        <dbReference type="Proteomes" id="UP000030518"/>
    </source>
</evidence>
<reference evidence="2 3" key="1">
    <citation type="submission" date="2014-09" db="EMBL/GenBank/DDBJ databases">
        <title>Genome sequences of Lysobacter dokdonensis DS-58.</title>
        <authorList>
            <person name="Kim J.F."/>
            <person name="Kwak M.-J."/>
        </authorList>
    </citation>
    <scope>NUCLEOTIDE SEQUENCE [LARGE SCALE GENOMIC DNA]</scope>
    <source>
        <strain evidence="2 3">DS-58</strain>
    </source>
</reference>
<comment type="caution">
    <text evidence="2">The sequence shown here is derived from an EMBL/GenBank/DDBJ whole genome shotgun (WGS) entry which is preliminary data.</text>
</comment>
<sequence length="81" mass="8653">MTIHEVVPPKDGLKNGPRPFCFRGLRSVQLLQSGPCRRSHSCRGPASLGPPPSACAQSGRRTLGGHSRVRQSENGFGFPAT</sequence>
<dbReference type="AlphaFoldDB" id="A0A0A2WLN5"/>
<keyword evidence="3" id="KW-1185">Reference proteome</keyword>
<evidence type="ECO:0000256" key="1">
    <source>
        <dbReference type="SAM" id="MobiDB-lite"/>
    </source>
</evidence>
<feature type="region of interest" description="Disordered" evidence="1">
    <location>
        <begin position="36"/>
        <end position="81"/>
    </location>
</feature>
<dbReference type="EMBL" id="JRKJ01000009">
    <property type="protein sequence ID" value="KGQ19155.1"/>
    <property type="molecule type" value="Genomic_DNA"/>
</dbReference>
<protein>
    <submittedName>
        <fullName evidence="2">Uncharacterized protein</fullName>
    </submittedName>
</protein>
<name>A0A0A2WLN5_9GAMM</name>
<dbReference type="Proteomes" id="UP000030518">
    <property type="component" value="Unassembled WGS sequence"/>
</dbReference>
<dbReference type="PATRIC" id="fig|1300345.3.peg.1724"/>
<accession>A0A0A2WLN5</accession>
<proteinExistence type="predicted"/>
<evidence type="ECO:0000313" key="2">
    <source>
        <dbReference type="EMBL" id="KGQ19155.1"/>
    </source>
</evidence>